<evidence type="ECO:0000256" key="2">
    <source>
        <dbReference type="ARBA" id="ARBA00009418"/>
    </source>
</evidence>
<dbReference type="GO" id="GO:0000462">
    <property type="term" value="P:maturation of SSU-rRNA from tricistronic rRNA transcript (SSU-rRNA, 5.8S rRNA, LSU-rRNA)"/>
    <property type="evidence" value="ECO:0007669"/>
    <property type="project" value="TreeGrafter"/>
</dbReference>
<dbReference type="EnsemblMetazoa" id="XM_022793309">
    <property type="protein sequence ID" value="XP_022649044"/>
    <property type="gene ID" value="LOC111245231"/>
</dbReference>
<keyword evidence="6" id="KW-0687">Ribonucleoprotein</keyword>
<evidence type="ECO:0000256" key="5">
    <source>
        <dbReference type="ARBA" id="ARBA00023242"/>
    </source>
</evidence>
<feature type="region of interest" description="Disordered" evidence="7">
    <location>
        <begin position="246"/>
        <end position="270"/>
    </location>
</feature>
<dbReference type="Pfam" id="PF06102">
    <property type="entry name" value="RRP36"/>
    <property type="match status" value="1"/>
</dbReference>
<accession>A0A7M7JA67</accession>
<evidence type="ECO:0000313" key="9">
    <source>
        <dbReference type="Proteomes" id="UP000594260"/>
    </source>
</evidence>
<dbReference type="GeneID" id="111245231"/>
<dbReference type="KEGG" id="vde:111245231"/>
<keyword evidence="9" id="KW-1185">Reference proteome</keyword>
<feature type="compositionally biased region" description="Basic residues" evidence="7">
    <location>
        <begin position="251"/>
        <end position="270"/>
    </location>
</feature>
<keyword evidence="4 6" id="KW-0698">rRNA processing</keyword>
<evidence type="ECO:0000256" key="3">
    <source>
        <dbReference type="ARBA" id="ARBA00022517"/>
    </source>
</evidence>
<comment type="function">
    <text evidence="6">Component of the 90S pre-ribosome involved in the maturation of rRNAs. Required for early cleavages of the pre-RNAs in the 40S ribosomal subunit maturation pathway.</text>
</comment>
<feature type="compositionally biased region" description="Basic and acidic residues" evidence="7">
    <location>
        <begin position="27"/>
        <end position="44"/>
    </location>
</feature>
<dbReference type="Proteomes" id="UP000594260">
    <property type="component" value="Unplaced"/>
</dbReference>
<organism evidence="8 9">
    <name type="scientific">Varroa destructor</name>
    <name type="common">Honeybee mite</name>
    <dbReference type="NCBI Taxonomy" id="109461"/>
    <lineage>
        <taxon>Eukaryota</taxon>
        <taxon>Metazoa</taxon>
        <taxon>Ecdysozoa</taxon>
        <taxon>Arthropoda</taxon>
        <taxon>Chelicerata</taxon>
        <taxon>Arachnida</taxon>
        <taxon>Acari</taxon>
        <taxon>Parasitiformes</taxon>
        <taxon>Mesostigmata</taxon>
        <taxon>Gamasina</taxon>
        <taxon>Dermanyssoidea</taxon>
        <taxon>Varroidae</taxon>
        <taxon>Varroa</taxon>
    </lineage>
</organism>
<reference evidence="8" key="1">
    <citation type="submission" date="2021-01" db="UniProtKB">
        <authorList>
            <consortium name="EnsemblMetazoa"/>
        </authorList>
    </citation>
    <scope>IDENTIFICATION</scope>
</reference>
<dbReference type="InParanoid" id="A0A7M7JA67"/>
<sequence>MADGESSDLSHSDYIDSDSELEAGLGDPKKFSDDEVSSEHDKNLSSDLKGQSFEEILALKDCLGLRTYKTAIGLRELDQKKRKKVFKRENKNRPREISSKNPVTGVKNIFNVKKKLCADPRFERGFEEVQPRNAIKAQHKVKQKLRDYAFIDKIRENEVRQIERSLAEGQLDDAEAFNARKILQKAKSREVSRHQEAMRKEMNDRYTKFLKDARNAGEKIRYMTKKDKKQVELAIKFNELKKSGKLEKYLEKKRKKNAARSRKKMHNKPV</sequence>
<dbReference type="PANTHER" id="PTHR21738:SF0">
    <property type="entry name" value="RIBOSOMAL RNA PROCESSING PROTEIN 36 HOMOLOG"/>
    <property type="match status" value="1"/>
</dbReference>
<evidence type="ECO:0000256" key="6">
    <source>
        <dbReference type="RuleBase" id="RU368027"/>
    </source>
</evidence>
<keyword evidence="3 6" id="KW-0690">Ribosome biogenesis</keyword>
<evidence type="ECO:0000256" key="4">
    <source>
        <dbReference type="ARBA" id="ARBA00022552"/>
    </source>
</evidence>
<dbReference type="OMA" id="ERKEMPW"/>
<evidence type="ECO:0000256" key="1">
    <source>
        <dbReference type="ARBA" id="ARBA00004604"/>
    </source>
</evidence>
<proteinExistence type="inferred from homology"/>
<dbReference type="RefSeq" id="XP_022649044.1">
    <property type="nucleotide sequence ID" value="XM_022793309.1"/>
</dbReference>
<dbReference type="OrthoDB" id="448446at2759"/>
<keyword evidence="5 6" id="KW-0539">Nucleus</keyword>
<evidence type="ECO:0000313" key="8">
    <source>
        <dbReference type="EnsemblMetazoa" id="XP_022649044"/>
    </source>
</evidence>
<dbReference type="PANTHER" id="PTHR21738">
    <property type="entry name" value="RIBOSOMAL RNA PROCESSING PROTEIN 36 HOMOLOG"/>
    <property type="match status" value="1"/>
</dbReference>
<evidence type="ECO:0000256" key="7">
    <source>
        <dbReference type="SAM" id="MobiDB-lite"/>
    </source>
</evidence>
<dbReference type="AlphaFoldDB" id="A0A7M7JA67"/>
<comment type="subcellular location">
    <subcellularLocation>
        <location evidence="1 6">Nucleus</location>
        <location evidence="1 6">Nucleolus</location>
    </subcellularLocation>
</comment>
<dbReference type="FunCoup" id="A0A7M7JA67">
    <property type="interactions" value="1327"/>
</dbReference>
<protein>
    <recommendedName>
        <fullName evidence="6">rRNA biogenesis protein RRP36</fullName>
    </recommendedName>
</protein>
<dbReference type="InterPro" id="IPR009292">
    <property type="entry name" value="RRP36"/>
</dbReference>
<dbReference type="GO" id="GO:0005730">
    <property type="term" value="C:nucleolus"/>
    <property type="evidence" value="ECO:0007669"/>
    <property type="project" value="UniProtKB-SubCell"/>
</dbReference>
<name>A0A7M7JA67_VARDE</name>
<comment type="subunit">
    <text evidence="6">Associates with 90S and pre-40S pre-ribosomal particles.</text>
</comment>
<feature type="region of interest" description="Disordered" evidence="7">
    <location>
        <begin position="1"/>
        <end position="47"/>
    </location>
</feature>
<dbReference type="GO" id="GO:0030686">
    <property type="term" value="C:90S preribosome"/>
    <property type="evidence" value="ECO:0007669"/>
    <property type="project" value="TreeGrafter"/>
</dbReference>
<comment type="similarity">
    <text evidence="2 6">Belongs to the RRP36 family.</text>
</comment>